<dbReference type="PANTHER" id="PTHR33164:SF43">
    <property type="entry name" value="HTH-TYPE TRANSCRIPTIONAL REPRESSOR YETL"/>
    <property type="match status" value="1"/>
</dbReference>
<evidence type="ECO:0000313" key="2">
    <source>
        <dbReference type="EMBL" id="GEM44718.1"/>
    </source>
</evidence>
<gene>
    <name evidence="2" type="ORF">DC3_03530</name>
</gene>
<dbReference type="SMART" id="SM00347">
    <property type="entry name" value="HTH_MARR"/>
    <property type="match status" value="1"/>
</dbReference>
<dbReference type="InterPro" id="IPR036388">
    <property type="entry name" value="WH-like_DNA-bd_sf"/>
</dbReference>
<dbReference type="InterPro" id="IPR039422">
    <property type="entry name" value="MarR/SlyA-like"/>
</dbReference>
<dbReference type="SUPFAM" id="SSF46785">
    <property type="entry name" value="Winged helix' DNA-binding domain"/>
    <property type="match status" value="1"/>
</dbReference>
<dbReference type="Gene3D" id="1.10.10.10">
    <property type="entry name" value="Winged helix-like DNA-binding domain superfamily/Winged helix DNA-binding domain"/>
    <property type="match status" value="1"/>
</dbReference>
<comment type="caution">
    <text evidence="2">The sequence shown here is derived from an EMBL/GenBank/DDBJ whole genome shotgun (WGS) entry which is preliminary data.</text>
</comment>
<dbReference type="GO" id="GO:0006950">
    <property type="term" value="P:response to stress"/>
    <property type="evidence" value="ECO:0007669"/>
    <property type="project" value="TreeGrafter"/>
</dbReference>
<accession>A0A511MWR8</accession>
<dbReference type="AlphaFoldDB" id="A0A511MWR8"/>
<protein>
    <submittedName>
        <fullName evidence="2">MarR family transcriptional regulator</fullName>
    </submittedName>
</protein>
<evidence type="ECO:0000259" key="1">
    <source>
        <dbReference type="PROSITE" id="PS50995"/>
    </source>
</evidence>
<evidence type="ECO:0000313" key="3">
    <source>
        <dbReference type="Proteomes" id="UP000321306"/>
    </source>
</evidence>
<proteinExistence type="predicted"/>
<sequence length="205" mass="22611">MPEEPIDPTLQSKVITGLVKLSQVLKSQAWKGATPQKLTPTQGNILRQLKAEPQGLTLSQLALQQGITLATTSDAVTMLVKKQLVKKIRHPLDGRQLQLTLTPLGEQEAEKTSEWTGFLMEAVGTLEPAEQAILLQTLLKLIQVLQQQGQIAPVQMCFTCAFFQPNVYDDPQSAHHCHFLGGPLQLAQLQIDCADHRAIELPVLR</sequence>
<organism evidence="2 3">
    <name type="scientific">Deinococcus cellulosilyticus (strain DSM 18568 / NBRC 106333 / KACC 11606 / 5516J-15)</name>
    <dbReference type="NCBI Taxonomy" id="1223518"/>
    <lineage>
        <taxon>Bacteria</taxon>
        <taxon>Thermotogati</taxon>
        <taxon>Deinococcota</taxon>
        <taxon>Deinococci</taxon>
        <taxon>Deinococcales</taxon>
        <taxon>Deinococcaceae</taxon>
        <taxon>Deinococcus</taxon>
    </lineage>
</organism>
<dbReference type="OrthoDB" id="9783504at2"/>
<dbReference type="Proteomes" id="UP000321306">
    <property type="component" value="Unassembled WGS sequence"/>
</dbReference>
<dbReference type="PROSITE" id="PS50995">
    <property type="entry name" value="HTH_MARR_2"/>
    <property type="match status" value="1"/>
</dbReference>
<dbReference type="InterPro" id="IPR000835">
    <property type="entry name" value="HTH_MarR-typ"/>
</dbReference>
<dbReference type="PANTHER" id="PTHR33164">
    <property type="entry name" value="TRANSCRIPTIONAL REGULATOR, MARR FAMILY"/>
    <property type="match status" value="1"/>
</dbReference>
<keyword evidence="3" id="KW-1185">Reference proteome</keyword>
<feature type="domain" description="HTH marR-type" evidence="1">
    <location>
        <begin position="11"/>
        <end position="143"/>
    </location>
</feature>
<dbReference type="Pfam" id="PF12802">
    <property type="entry name" value="MarR_2"/>
    <property type="match status" value="1"/>
</dbReference>
<dbReference type="InterPro" id="IPR036390">
    <property type="entry name" value="WH_DNA-bd_sf"/>
</dbReference>
<dbReference type="RefSeq" id="WP_146881851.1">
    <property type="nucleotide sequence ID" value="NZ_BJXB01000001.1"/>
</dbReference>
<reference evidence="2 3" key="1">
    <citation type="submission" date="2019-07" db="EMBL/GenBank/DDBJ databases">
        <title>Whole genome shotgun sequence of Deinococcus cellulosilyticus NBRC 106333.</title>
        <authorList>
            <person name="Hosoyama A."/>
            <person name="Uohara A."/>
            <person name="Ohji S."/>
            <person name="Ichikawa N."/>
        </authorList>
    </citation>
    <scope>NUCLEOTIDE SEQUENCE [LARGE SCALE GENOMIC DNA]</scope>
    <source>
        <strain evidence="2 3">NBRC 106333</strain>
    </source>
</reference>
<dbReference type="GO" id="GO:0003700">
    <property type="term" value="F:DNA-binding transcription factor activity"/>
    <property type="evidence" value="ECO:0007669"/>
    <property type="project" value="InterPro"/>
</dbReference>
<name>A0A511MWR8_DEIC1</name>
<dbReference type="EMBL" id="BJXB01000001">
    <property type="protein sequence ID" value="GEM44718.1"/>
    <property type="molecule type" value="Genomic_DNA"/>
</dbReference>